<dbReference type="InterPro" id="IPR051533">
    <property type="entry name" value="WaaL-like"/>
</dbReference>
<protein>
    <submittedName>
        <fullName evidence="2">O-antigen ligase domain-containing protein</fullName>
    </submittedName>
</protein>
<dbReference type="RefSeq" id="WP_268608786.1">
    <property type="nucleotide sequence ID" value="NZ_CP113797.1"/>
</dbReference>
<feature type="transmembrane region" description="Helical" evidence="1">
    <location>
        <begin position="384"/>
        <end position="404"/>
    </location>
</feature>
<evidence type="ECO:0000256" key="1">
    <source>
        <dbReference type="SAM" id="Phobius"/>
    </source>
</evidence>
<dbReference type="KEGG" id="tsin:OXH18_18550"/>
<keyword evidence="3" id="KW-1185">Reference proteome</keyword>
<keyword evidence="2" id="KW-0436">Ligase</keyword>
<dbReference type="AlphaFoldDB" id="A0A9E8Z9R3"/>
<dbReference type="EMBL" id="CP113797">
    <property type="protein sequence ID" value="WAL59158.1"/>
    <property type="molecule type" value="Genomic_DNA"/>
</dbReference>
<evidence type="ECO:0000313" key="2">
    <source>
        <dbReference type="EMBL" id="WAL59158.1"/>
    </source>
</evidence>
<accession>A0A9E8Z9R3</accession>
<feature type="transmembrane region" description="Helical" evidence="1">
    <location>
        <begin position="243"/>
        <end position="260"/>
    </location>
</feature>
<feature type="transmembrane region" description="Helical" evidence="1">
    <location>
        <begin position="267"/>
        <end position="286"/>
    </location>
</feature>
<feature type="transmembrane region" description="Helical" evidence="1">
    <location>
        <begin position="159"/>
        <end position="177"/>
    </location>
</feature>
<organism evidence="2 3">
    <name type="scientific">Thermocoleostomius sinensis A174</name>
    <dbReference type="NCBI Taxonomy" id="2016057"/>
    <lineage>
        <taxon>Bacteria</taxon>
        <taxon>Bacillati</taxon>
        <taxon>Cyanobacteriota</taxon>
        <taxon>Cyanophyceae</taxon>
        <taxon>Oculatellales</taxon>
        <taxon>Oculatellaceae</taxon>
        <taxon>Thermocoleostomius</taxon>
    </lineage>
</organism>
<keyword evidence="1" id="KW-0812">Transmembrane</keyword>
<proteinExistence type="predicted"/>
<evidence type="ECO:0000313" key="3">
    <source>
        <dbReference type="Proteomes" id="UP001163152"/>
    </source>
</evidence>
<sequence length="475" mass="53365">MLSHQTVVDHHSSLDSKRKLRFGFHPPQAWLAILAFGLLSFLAIWVRAGEFLNLAFPAGAFIVGLFLYFRYPLLYLGFTWWLWFLSPLVRRLIDYQSRFTDPSPILLTPYLVTLITLLTVVRHLPKIDDKGKYPFILAFSSVIYGYFLGLVQLPPVSATIELLDWLAPVLLGFYFYIHWRDYPSYCRNLQRVFVWGVLLTGCYGILQFLIAPEWDQLWLINVGLNSVGRPEPLGIRVWSTMNAPGPFSIFMMTGLILLFLNKSTLKLPALAVGYLAFLLSLVRSSWGGWGLGLLILASSMKLKFQVRLLLNALLIVLLVVPLVTIEPFSDVIHTRFETLSNIEEDNSGAARRAMYSEQLGPALSTIVGKGIGSPGFDSGFINTLLSLGWLGTVLYMGAILILIFHLFNGAKRCPDPFVKVCQSIVLPLFAMLLFGSTMIGIPGVLTWAFLSLGMAAQRYHKFINQDPFLSSQLSE</sequence>
<dbReference type="PANTHER" id="PTHR37422">
    <property type="entry name" value="TEICHURONIC ACID BIOSYNTHESIS PROTEIN TUAE"/>
    <property type="match status" value="1"/>
</dbReference>
<name>A0A9E8Z9R3_9CYAN</name>
<keyword evidence="1" id="KW-1133">Transmembrane helix</keyword>
<dbReference type="Proteomes" id="UP001163152">
    <property type="component" value="Chromosome"/>
</dbReference>
<feature type="transmembrane region" description="Helical" evidence="1">
    <location>
        <begin position="29"/>
        <end position="46"/>
    </location>
</feature>
<feature type="transmembrane region" description="Helical" evidence="1">
    <location>
        <begin position="306"/>
        <end position="325"/>
    </location>
</feature>
<gene>
    <name evidence="2" type="ORF">OXH18_18550</name>
</gene>
<keyword evidence="1" id="KW-0472">Membrane</keyword>
<reference evidence="2" key="1">
    <citation type="submission" date="2022-12" db="EMBL/GenBank/DDBJ databases">
        <title>Polyphasic identification of a Novel Hot-Spring Cyanobacterium Ocullathermofonsia sinensis gen nov. sp. nov. and Genomic Insights on its Adaptations to the Thermal Habitat.</title>
        <authorList>
            <person name="Daroch M."/>
            <person name="Tang J."/>
            <person name="Jiang Y."/>
        </authorList>
    </citation>
    <scope>NUCLEOTIDE SEQUENCE</scope>
    <source>
        <strain evidence="2">PKUAC-SCTA174</strain>
    </source>
</reference>
<feature type="transmembrane region" description="Helical" evidence="1">
    <location>
        <begin position="189"/>
        <end position="210"/>
    </location>
</feature>
<dbReference type="GO" id="GO:0016874">
    <property type="term" value="F:ligase activity"/>
    <property type="evidence" value="ECO:0007669"/>
    <property type="project" value="UniProtKB-KW"/>
</dbReference>
<feature type="transmembrane region" description="Helical" evidence="1">
    <location>
        <begin position="133"/>
        <end position="153"/>
    </location>
</feature>
<feature type="transmembrane region" description="Helical" evidence="1">
    <location>
        <begin position="58"/>
        <end position="83"/>
    </location>
</feature>
<feature type="transmembrane region" description="Helical" evidence="1">
    <location>
        <begin position="103"/>
        <end position="121"/>
    </location>
</feature>
<dbReference type="PANTHER" id="PTHR37422:SF13">
    <property type="entry name" value="LIPOPOLYSACCHARIDE BIOSYNTHESIS PROTEIN PA4999-RELATED"/>
    <property type="match status" value="1"/>
</dbReference>
<feature type="transmembrane region" description="Helical" evidence="1">
    <location>
        <begin position="424"/>
        <end position="450"/>
    </location>
</feature>